<dbReference type="EMBL" id="CP116346">
    <property type="protein sequence ID" value="WIT10365.1"/>
    <property type="molecule type" value="Genomic_DNA"/>
</dbReference>
<feature type="domain" description="Histidine kinase/HSP90-like ATPase" evidence="2">
    <location>
        <begin position="274"/>
        <end position="367"/>
    </location>
</feature>
<dbReference type="AlphaFoldDB" id="A0AA95N881"/>
<feature type="transmembrane region" description="Helical" evidence="1">
    <location>
        <begin position="94"/>
        <end position="115"/>
    </location>
</feature>
<evidence type="ECO:0000313" key="5">
    <source>
        <dbReference type="Proteomes" id="UP001177769"/>
    </source>
</evidence>
<organism evidence="4 5">
    <name type="scientific">Paucibacter sediminis</name>
    <dbReference type="NCBI Taxonomy" id="3019553"/>
    <lineage>
        <taxon>Bacteria</taxon>
        <taxon>Pseudomonadati</taxon>
        <taxon>Pseudomonadota</taxon>
        <taxon>Betaproteobacteria</taxon>
        <taxon>Burkholderiales</taxon>
        <taxon>Sphaerotilaceae</taxon>
        <taxon>Roseateles</taxon>
    </lineage>
</organism>
<keyword evidence="1" id="KW-1133">Transmembrane helix</keyword>
<accession>A0AA95N881</accession>
<dbReference type="KEGG" id="pais:PFX98_15750"/>
<dbReference type="GO" id="GO:0016020">
    <property type="term" value="C:membrane"/>
    <property type="evidence" value="ECO:0007669"/>
    <property type="project" value="InterPro"/>
</dbReference>
<feature type="transmembrane region" description="Helical" evidence="1">
    <location>
        <begin position="135"/>
        <end position="154"/>
    </location>
</feature>
<sequence>MHTTPPRFAGHAHSGPVCQRLLRHAAHAAALCLLIGLLLAAMSGWRHTGAKLSYSFAIGMQCWLYIDGGRALIAQLLHRRYPDDAECANGWPGWAWMAFCVLLGAALGYTLGVLLGDWLTGQRSIYWWEASWGSIASTAMFTLTMASLTTGYFYTRGRLLAAQAQAEQARRVAAETQLKLLETQLEPHMLFNTLANLRVLIGLDPARAQAMLDQLIAFLRATLNASRSGSHSLKDEFARLADYLQLMQVRMGARLQPELSLPAELQALQIPPLLLQPLVENAIKHGLEPHIEGGHLRVAAALQGQVLLLSVSDDGAGLNAQGTTAGTRFGLQQVRERLLARYGQQAGLSISAPEAGGCRVEISIPLQEAQAQSTSV</sequence>
<dbReference type="GO" id="GO:0000155">
    <property type="term" value="F:phosphorelay sensor kinase activity"/>
    <property type="evidence" value="ECO:0007669"/>
    <property type="project" value="InterPro"/>
</dbReference>
<dbReference type="Pfam" id="PF02518">
    <property type="entry name" value="HATPase_c"/>
    <property type="match status" value="1"/>
</dbReference>
<feature type="transmembrane region" description="Helical" evidence="1">
    <location>
        <begin position="21"/>
        <end position="42"/>
    </location>
</feature>
<dbReference type="InterPro" id="IPR036890">
    <property type="entry name" value="HATPase_C_sf"/>
</dbReference>
<name>A0AA95N881_9BURK</name>
<gene>
    <name evidence="4" type="ORF">PFX98_15750</name>
</gene>
<feature type="domain" description="Signal transduction histidine kinase internal region" evidence="3">
    <location>
        <begin position="177"/>
        <end position="255"/>
    </location>
</feature>
<feature type="transmembrane region" description="Helical" evidence="1">
    <location>
        <begin position="54"/>
        <end position="73"/>
    </location>
</feature>
<dbReference type="PANTHER" id="PTHR34220">
    <property type="entry name" value="SENSOR HISTIDINE KINASE YPDA"/>
    <property type="match status" value="1"/>
</dbReference>
<evidence type="ECO:0000256" key="1">
    <source>
        <dbReference type="SAM" id="Phobius"/>
    </source>
</evidence>
<dbReference type="RefSeq" id="WP_285231433.1">
    <property type="nucleotide sequence ID" value="NZ_CP116346.1"/>
</dbReference>
<keyword evidence="1" id="KW-0812">Transmembrane</keyword>
<keyword evidence="4" id="KW-0808">Transferase</keyword>
<dbReference type="PANTHER" id="PTHR34220:SF9">
    <property type="entry name" value="SIGNAL TRANSDUCTION HISTIDINE KINASE INTERNAL REGION DOMAIN-CONTAINING PROTEIN"/>
    <property type="match status" value="1"/>
</dbReference>
<evidence type="ECO:0000313" key="4">
    <source>
        <dbReference type="EMBL" id="WIT10365.1"/>
    </source>
</evidence>
<dbReference type="InterPro" id="IPR003594">
    <property type="entry name" value="HATPase_dom"/>
</dbReference>
<evidence type="ECO:0000259" key="2">
    <source>
        <dbReference type="Pfam" id="PF02518"/>
    </source>
</evidence>
<dbReference type="Pfam" id="PF06580">
    <property type="entry name" value="His_kinase"/>
    <property type="match status" value="1"/>
</dbReference>
<evidence type="ECO:0000259" key="3">
    <source>
        <dbReference type="Pfam" id="PF06580"/>
    </source>
</evidence>
<dbReference type="Proteomes" id="UP001177769">
    <property type="component" value="Chromosome"/>
</dbReference>
<proteinExistence type="predicted"/>
<protein>
    <submittedName>
        <fullName evidence="4">Histidine kinase</fullName>
    </submittedName>
</protein>
<dbReference type="InterPro" id="IPR010559">
    <property type="entry name" value="Sig_transdc_His_kin_internal"/>
</dbReference>
<dbReference type="SUPFAM" id="SSF55874">
    <property type="entry name" value="ATPase domain of HSP90 chaperone/DNA topoisomerase II/histidine kinase"/>
    <property type="match status" value="1"/>
</dbReference>
<keyword evidence="5" id="KW-1185">Reference proteome</keyword>
<dbReference type="InterPro" id="IPR050640">
    <property type="entry name" value="Bact_2-comp_sensor_kinase"/>
</dbReference>
<keyword evidence="1" id="KW-0472">Membrane</keyword>
<reference evidence="4" key="1">
    <citation type="submission" date="2023-01" db="EMBL/GenBank/DDBJ databases">
        <title>Whole genome sequence of Paucibacter sp. S2-9 isolated from pond sediment.</title>
        <authorList>
            <person name="Jung J.Y."/>
        </authorList>
    </citation>
    <scope>NUCLEOTIDE SEQUENCE</scope>
    <source>
        <strain evidence="4">S2-9</strain>
    </source>
</reference>
<keyword evidence="4" id="KW-0418">Kinase</keyword>
<dbReference type="Gene3D" id="3.30.565.10">
    <property type="entry name" value="Histidine kinase-like ATPase, C-terminal domain"/>
    <property type="match status" value="1"/>
</dbReference>